<comment type="caution">
    <text evidence="2">The sequence shown here is derived from an EMBL/GenBank/DDBJ whole genome shotgun (WGS) entry which is preliminary data.</text>
</comment>
<dbReference type="RefSeq" id="WP_078742988.1">
    <property type="nucleotide sequence ID" value="NZ_MSDF01000055.1"/>
</dbReference>
<dbReference type="AlphaFoldDB" id="A0A1T2XZ10"/>
<organism evidence="2 3">
    <name type="scientific">Pseudomonas fluorescens</name>
    <dbReference type="NCBI Taxonomy" id="294"/>
    <lineage>
        <taxon>Bacteria</taxon>
        <taxon>Pseudomonadati</taxon>
        <taxon>Pseudomonadota</taxon>
        <taxon>Gammaproteobacteria</taxon>
        <taxon>Pseudomonadales</taxon>
        <taxon>Pseudomonadaceae</taxon>
        <taxon>Pseudomonas</taxon>
    </lineage>
</organism>
<dbReference type="EMBL" id="MSDF01000055">
    <property type="protein sequence ID" value="OPA84999.1"/>
    <property type="molecule type" value="Genomic_DNA"/>
</dbReference>
<dbReference type="OrthoDB" id="7008646at2"/>
<reference evidence="2 3" key="1">
    <citation type="submission" date="2016-12" db="EMBL/GenBank/DDBJ databases">
        <title>Draft genome sequences of seven strains of Pseudomonas fluorescens that produce 4-formylaminooxyvinylglycine.</title>
        <authorList>
            <person name="Okrent R.A."/>
            <person name="Manning V.A."/>
            <person name="Trippe K.M."/>
        </authorList>
    </citation>
    <scope>NUCLEOTIDE SEQUENCE [LARGE SCALE GENOMIC DNA]</scope>
    <source>
        <strain evidence="2 3">P5A</strain>
    </source>
</reference>
<keyword evidence="1" id="KW-0732">Signal</keyword>
<evidence type="ECO:0000313" key="2">
    <source>
        <dbReference type="EMBL" id="OPA84999.1"/>
    </source>
</evidence>
<name>A0A1T2XZ10_PSEFL</name>
<evidence type="ECO:0000313" key="3">
    <source>
        <dbReference type="Proteomes" id="UP000190965"/>
    </source>
</evidence>
<feature type="chain" id="PRO_5010567520" evidence="1">
    <location>
        <begin position="19"/>
        <end position="187"/>
    </location>
</feature>
<evidence type="ECO:0000256" key="1">
    <source>
        <dbReference type="SAM" id="SignalP"/>
    </source>
</evidence>
<dbReference type="Proteomes" id="UP000190965">
    <property type="component" value="Unassembled WGS sequence"/>
</dbReference>
<sequence>MNRSLLLLAALSCTTAMADSNNSSTIDNTGKQYNGVVLINQAAGDQQQLSNNLAISTGHNAQTNIAITQKISGAPADRSLNANTAIQGNSFSNGNGALSVNQSAGAQNQMINAVRISVNAGPQSIDDSVMSQQNVALATDSGLTSTTGSRQVVTSDQAFTGNRGVVQVNQSAGVGNRVANTLNLRLN</sequence>
<proteinExistence type="predicted"/>
<gene>
    <name evidence="2" type="ORF">BFW87_28110</name>
</gene>
<accession>A0A1T2XZ10</accession>
<feature type="signal peptide" evidence="1">
    <location>
        <begin position="1"/>
        <end position="18"/>
    </location>
</feature>
<protein>
    <submittedName>
        <fullName evidence="2">Adhesin</fullName>
    </submittedName>
</protein>